<dbReference type="CDD" id="cd17330">
    <property type="entry name" value="MFS_SLC46_TetA_like"/>
    <property type="match status" value="1"/>
</dbReference>
<feature type="compositionally biased region" description="Basic and acidic residues" evidence="6">
    <location>
        <begin position="23"/>
        <end position="33"/>
    </location>
</feature>
<gene>
    <name evidence="9" type="ORF">RDB_LOCUS84015</name>
</gene>
<feature type="transmembrane region" description="Helical" evidence="7">
    <location>
        <begin position="115"/>
        <end position="132"/>
    </location>
</feature>
<sequence>MISGSHRLEDDNATGRGTSVGGDDGRGHTEDVTRQRTPLPIKQVFILCLMRFAEPISFTVIFPFVNQMIEELGVTSDPKELGYYSGFVEGIFALAQFCTVWFWGSLSDRIGRRPVLISGLCGVVGSTIMFGMSKSFTMMLISRALGGALTGNVAVIKSVLGEITDETNQGAAFAYLPLCRSIGSLIAPALGGFLAHPAERYPSVFGYELFRRYPYLLPCLAGSAFSTIGLVAGAFFLEESLPRYKIQTSDHAERRPLLTSNPQNHPRSYSTLPTHPVPSPQDPSPDACDSRLGGTEKHAHSVKEIMRIKSIRKILISYGFMAYVTVSINAILILWLYTPVKSGGIGFSTTEIGTVLTLFGIFGTAIPVIVFPPLERWLGAVFLYRFGLVMQLLNVLTFPLGHAIAFSGGKKGAYFAAALVLVVRCIGGMVFVCNMLLVTRSAPCRRSLGTVNGLAQMVASASRAIGPAMVTSLFAFSVKNNALGGNLVWLVLSLVALLGVVSACWIPKDQPLDNESPR</sequence>
<feature type="compositionally biased region" description="Polar residues" evidence="6">
    <location>
        <begin position="258"/>
        <end position="273"/>
    </location>
</feature>
<evidence type="ECO:0000256" key="3">
    <source>
        <dbReference type="ARBA" id="ARBA00022692"/>
    </source>
</evidence>
<feature type="transmembrane region" description="Helical" evidence="7">
    <location>
        <begin position="81"/>
        <end position="103"/>
    </location>
</feature>
<keyword evidence="5 7" id="KW-0472">Membrane</keyword>
<accession>A0A8H3BMK0</accession>
<dbReference type="Pfam" id="PF07690">
    <property type="entry name" value="MFS_1"/>
    <property type="match status" value="1"/>
</dbReference>
<evidence type="ECO:0000256" key="5">
    <source>
        <dbReference type="ARBA" id="ARBA00023136"/>
    </source>
</evidence>
<dbReference type="PANTHER" id="PTHR23504:SF15">
    <property type="entry name" value="MAJOR FACILITATOR SUPERFAMILY (MFS) PROFILE DOMAIN-CONTAINING PROTEIN"/>
    <property type="match status" value="1"/>
</dbReference>
<dbReference type="InterPro" id="IPR036259">
    <property type="entry name" value="MFS_trans_sf"/>
</dbReference>
<feature type="region of interest" description="Disordered" evidence="6">
    <location>
        <begin position="1"/>
        <end position="33"/>
    </location>
</feature>
<feature type="region of interest" description="Disordered" evidence="6">
    <location>
        <begin position="252"/>
        <end position="295"/>
    </location>
</feature>
<reference evidence="9" key="1">
    <citation type="submission" date="2021-01" db="EMBL/GenBank/DDBJ databases">
        <authorList>
            <person name="Kaushik A."/>
        </authorList>
    </citation>
    <scope>NUCLEOTIDE SEQUENCE</scope>
    <source>
        <strain evidence="9">AG4-R118</strain>
    </source>
</reference>
<dbReference type="AlphaFoldDB" id="A0A8H3BMK0"/>
<keyword evidence="3 7" id="KW-0812">Transmembrane</keyword>
<keyword evidence="2" id="KW-0813">Transport</keyword>
<protein>
    <recommendedName>
        <fullName evidence="8">Major facilitator superfamily (MFS) profile domain-containing protein</fullName>
    </recommendedName>
</protein>
<comment type="subcellular location">
    <subcellularLocation>
        <location evidence="1">Membrane</location>
        <topology evidence="1">Multi-pass membrane protein</topology>
    </subcellularLocation>
</comment>
<evidence type="ECO:0000256" key="6">
    <source>
        <dbReference type="SAM" id="MobiDB-lite"/>
    </source>
</evidence>
<dbReference type="InterPro" id="IPR011701">
    <property type="entry name" value="MFS"/>
</dbReference>
<dbReference type="GO" id="GO:0016020">
    <property type="term" value="C:membrane"/>
    <property type="evidence" value="ECO:0007669"/>
    <property type="project" value="UniProtKB-SubCell"/>
</dbReference>
<dbReference type="Proteomes" id="UP000663888">
    <property type="component" value="Unassembled WGS sequence"/>
</dbReference>
<feature type="transmembrane region" description="Helical" evidence="7">
    <location>
        <begin position="215"/>
        <end position="237"/>
    </location>
</feature>
<feature type="transmembrane region" description="Helical" evidence="7">
    <location>
        <begin position="315"/>
        <end position="337"/>
    </location>
</feature>
<dbReference type="GO" id="GO:0022857">
    <property type="term" value="F:transmembrane transporter activity"/>
    <property type="evidence" value="ECO:0007669"/>
    <property type="project" value="InterPro"/>
</dbReference>
<proteinExistence type="predicted"/>
<dbReference type="EMBL" id="CAJMWX010001050">
    <property type="protein sequence ID" value="CAE6459215.1"/>
    <property type="molecule type" value="Genomic_DNA"/>
</dbReference>
<comment type="caution">
    <text evidence="9">The sequence shown here is derived from an EMBL/GenBank/DDBJ whole genome shotgun (WGS) entry which is preliminary data.</text>
</comment>
<evidence type="ECO:0000313" key="10">
    <source>
        <dbReference type="Proteomes" id="UP000663888"/>
    </source>
</evidence>
<dbReference type="PROSITE" id="PS50850">
    <property type="entry name" value="MFS"/>
    <property type="match status" value="1"/>
</dbReference>
<evidence type="ECO:0000259" key="8">
    <source>
        <dbReference type="PROSITE" id="PS50850"/>
    </source>
</evidence>
<feature type="domain" description="Major facilitator superfamily (MFS) profile" evidence="8">
    <location>
        <begin position="43"/>
        <end position="511"/>
    </location>
</feature>
<evidence type="ECO:0000256" key="2">
    <source>
        <dbReference type="ARBA" id="ARBA00022448"/>
    </source>
</evidence>
<feature type="transmembrane region" description="Helical" evidence="7">
    <location>
        <begin position="44"/>
        <end position="69"/>
    </location>
</feature>
<dbReference type="InterPro" id="IPR001958">
    <property type="entry name" value="Tet-R_TetA/multi-R_MdtG-like"/>
</dbReference>
<keyword evidence="4 7" id="KW-1133">Transmembrane helix</keyword>
<evidence type="ECO:0000313" key="9">
    <source>
        <dbReference type="EMBL" id="CAE6459215.1"/>
    </source>
</evidence>
<feature type="transmembrane region" description="Helical" evidence="7">
    <location>
        <begin position="412"/>
        <end position="438"/>
    </location>
</feature>
<evidence type="ECO:0000256" key="1">
    <source>
        <dbReference type="ARBA" id="ARBA00004141"/>
    </source>
</evidence>
<feature type="transmembrane region" description="Helical" evidence="7">
    <location>
        <begin position="487"/>
        <end position="506"/>
    </location>
</feature>
<dbReference type="SUPFAM" id="SSF103473">
    <property type="entry name" value="MFS general substrate transporter"/>
    <property type="match status" value="1"/>
</dbReference>
<evidence type="ECO:0000256" key="7">
    <source>
        <dbReference type="SAM" id="Phobius"/>
    </source>
</evidence>
<feature type="transmembrane region" description="Helical" evidence="7">
    <location>
        <begin position="352"/>
        <end position="371"/>
    </location>
</feature>
<dbReference type="PANTHER" id="PTHR23504">
    <property type="entry name" value="MAJOR FACILITATOR SUPERFAMILY DOMAIN-CONTAINING PROTEIN 10"/>
    <property type="match status" value="1"/>
</dbReference>
<feature type="compositionally biased region" description="Basic and acidic residues" evidence="6">
    <location>
        <begin position="1"/>
        <end position="10"/>
    </location>
</feature>
<dbReference type="InterPro" id="IPR020846">
    <property type="entry name" value="MFS_dom"/>
</dbReference>
<evidence type="ECO:0000256" key="4">
    <source>
        <dbReference type="ARBA" id="ARBA00022989"/>
    </source>
</evidence>
<organism evidence="9 10">
    <name type="scientific">Rhizoctonia solani</name>
    <dbReference type="NCBI Taxonomy" id="456999"/>
    <lineage>
        <taxon>Eukaryota</taxon>
        <taxon>Fungi</taxon>
        <taxon>Dikarya</taxon>
        <taxon>Basidiomycota</taxon>
        <taxon>Agaricomycotina</taxon>
        <taxon>Agaricomycetes</taxon>
        <taxon>Cantharellales</taxon>
        <taxon>Ceratobasidiaceae</taxon>
        <taxon>Rhizoctonia</taxon>
    </lineage>
</organism>
<dbReference type="Gene3D" id="1.20.1250.20">
    <property type="entry name" value="MFS general substrate transporter like domains"/>
    <property type="match status" value="1"/>
</dbReference>
<feature type="transmembrane region" description="Helical" evidence="7">
    <location>
        <begin position="138"/>
        <end position="160"/>
    </location>
</feature>
<feature type="transmembrane region" description="Helical" evidence="7">
    <location>
        <begin position="383"/>
        <end position="406"/>
    </location>
</feature>
<name>A0A8H3BMK0_9AGAM</name>
<feature type="transmembrane region" description="Helical" evidence="7">
    <location>
        <begin position="172"/>
        <end position="195"/>
    </location>
</feature>
<dbReference type="PRINTS" id="PR01035">
    <property type="entry name" value="TCRTETA"/>
</dbReference>